<dbReference type="AlphaFoldDB" id="A0A365XUC5"/>
<evidence type="ECO:0000313" key="2">
    <source>
        <dbReference type="EMBL" id="RBL89976.1"/>
    </source>
</evidence>
<keyword evidence="1" id="KW-1133">Transmembrane helix</keyword>
<keyword evidence="1" id="KW-0472">Membrane</keyword>
<evidence type="ECO:0000256" key="1">
    <source>
        <dbReference type="SAM" id="Phobius"/>
    </source>
</evidence>
<evidence type="ECO:0000313" key="3">
    <source>
        <dbReference type="Proteomes" id="UP000253410"/>
    </source>
</evidence>
<accession>A0A365XUC5</accession>
<gene>
    <name evidence="2" type="ORF">DF182_26240</name>
</gene>
<organism evidence="2 3">
    <name type="scientific">Chitinophaga flava</name>
    <dbReference type="NCBI Taxonomy" id="2259036"/>
    <lineage>
        <taxon>Bacteria</taxon>
        <taxon>Pseudomonadati</taxon>
        <taxon>Bacteroidota</taxon>
        <taxon>Chitinophagia</taxon>
        <taxon>Chitinophagales</taxon>
        <taxon>Chitinophagaceae</taxon>
        <taxon>Chitinophaga</taxon>
    </lineage>
</organism>
<sequence>MTLSLKPMHPYSEWTVIVVFLVIEAALLVKYGGKVLEIFHQYQEGDIRGMALVFRVIVFILLLAAFVLLDLTLWGRGQEG</sequence>
<proteinExistence type="predicted"/>
<name>A0A365XUC5_9BACT</name>
<feature type="transmembrane region" description="Helical" evidence="1">
    <location>
        <begin position="12"/>
        <end position="31"/>
    </location>
</feature>
<keyword evidence="1" id="KW-0812">Transmembrane</keyword>
<dbReference type="Proteomes" id="UP000253410">
    <property type="component" value="Unassembled WGS sequence"/>
</dbReference>
<comment type="caution">
    <text evidence="2">The sequence shown here is derived from an EMBL/GenBank/DDBJ whole genome shotgun (WGS) entry which is preliminary data.</text>
</comment>
<dbReference type="EMBL" id="QFFJ01000002">
    <property type="protein sequence ID" value="RBL89976.1"/>
    <property type="molecule type" value="Genomic_DNA"/>
</dbReference>
<keyword evidence="3" id="KW-1185">Reference proteome</keyword>
<feature type="transmembrane region" description="Helical" evidence="1">
    <location>
        <begin position="52"/>
        <end position="74"/>
    </location>
</feature>
<reference evidence="2 3" key="1">
    <citation type="submission" date="2018-05" db="EMBL/GenBank/DDBJ databases">
        <title>Chitinophaga sp. K3CV102501T nov., isolated from isolated from a monsoon evergreen broad-leaved forest soil.</title>
        <authorList>
            <person name="Lv Y."/>
        </authorList>
    </citation>
    <scope>NUCLEOTIDE SEQUENCE [LARGE SCALE GENOMIC DNA]</scope>
    <source>
        <strain evidence="2 3">GDMCC 1.1325</strain>
    </source>
</reference>
<protein>
    <submittedName>
        <fullName evidence="2">Uncharacterized protein</fullName>
    </submittedName>
</protein>